<keyword evidence="2 3" id="KW-0802">TPR repeat</keyword>
<dbReference type="SMART" id="SM00028">
    <property type="entry name" value="TPR"/>
    <property type="match status" value="5"/>
</dbReference>
<feature type="repeat" description="TPR" evidence="3">
    <location>
        <begin position="210"/>
        <end position="243"/>
    </location>
</feature>
<dbReference type="Gene3D" id="3.90.176.10">
    <property type="entry name" value="Toxin ADP-ribosyltransferase, Chain A, domain 1"/>
    <property type="match status" value="1"/>
</dbReference>
<dbReference type="Gene3D" id="1.25.40.10">
    <property type="entry name" value="Tetratricopeptide repeat domain"/>
    <property type="match status" value="2"/>
</dbReference>
<dbReference type="Pfam" id="PF03496">
    <property type="entry name" value="ADPrib_exo_Tox"/>
    <property type="match status" value="1"/>
</dbReference>
<dbReference type="PROSITE" id="PS50293">
    <property type="entry name" value="TPR_REGION"/>
    <property type="match status" value="1"/>
</dbReference>
<dbReference type="SUPFAM" id="SSF56399">
    <property type="entry name" value="ADP-ribosylation"/>
    <property type="match status" value="1"/>
</dbReference>
<dbReference type="EMBL" id="CAJOBB010001680">
    <property type="protein sequence ID" value="CAF3889567.1"/>
    <property type="molecule type" value="Genomic_DNA"/>
</dbReference>
<evidence type="ECO:0000313" key="5">
    <source>
        <dbReference type="EMBL" id="CAF0833069.1"/>
    </source>
</evidence>
<gene>
    <name evidence="5" type="ORF">IZO911_LOCUS8639</name>
    <name evidence="6" type="ORF">KXQ929_LOCUS22208</name>
</gene>
<evidence type="ECO:0000256" key="3">
    <source>
        <dbReference type="PROSITE-ProRule" id="PRU00339"/>
    </source>
</evidence>
<evidence type="ECO:0000259" key="4">
    <source>
        <dbReference type="Pfam" id="PF03496"/>
    </source>
</evidence>
<dbReference type="InterPro" id="IPR011990">
    <property type="entry name" value="TPR-like_helical_dom_sf"/>
</dbReference>
<dbReference type="Pfam" id="PF07719">
    <property type="entry name" value="TPR_2"/>
    <property type="match status" value="1"/>
</dbReference>
<keyword evidence="1" id="KW-0677">Repeat</keyword>
<evidence type="ECO:0000256" key="2">
    <source>
        <dbReference type="ARBA" id="ARBA00022803"/>
    </source>
</evidence>
<name>A0A819GP58_9BILA</name>
<evidence type="ECO:0000256" key="1">
    <source>
        <dbReference type="ARBA" id="ARBA00022737"/>
    </source>
</evidence>
<dbReference type="Proteomes" id="UP000663860">
    <property type="component" value="Unassembled WGS sequence"/>
</dbReference>
<protein>
    <recommendedName>
        <fullName evidence="4">ADP ribosyltransferase domain-containing protein</fullName>
    </recommendedName>
</protein>
<dbReference type="InterPro" id="IPR013105">
    <property type="entry name" value="TPR_2"/>
</dbReference>
<dbReference type="PROSITE" id="PS51996">
    <property type="entry name" value="TR_MART"/>
    <property type="match status" value="1"/>
</dbReference>
<dbReference type="PROSITE" id="PS50005">
    <property type="entry name" value="TPR"/>
    <property type="match status" value="5"/>
</dbReference>
<feature type="repeat" description="TPR" evidence="3">
    <location>
        <begin position="294"/>
        <end position="327"/>
    </location>
</feature>
<evidence type="ECO:0000313" key="6">
    <source>
        <dbReference type="EMBL" id="CAF3889567.1"/>
    </source>
</evidence>
<evidence type="ECO:0000313" key="7">
    <source>
        <dbReference type="Proteomes" id="UP000663868"/>
    </source>
</evidence>
<dbReference type="EMBL" id="CAJNOE010000059">
    <property type="protein sequence ID" value="CAF0833069.1"/>
    <property type="molecule type" value="Genomic_DNA"/>
</dbReference>
<dbReference type="PANTHER" id="PTHR45641">
    <property type="entry name" value="TETRATRICOPEPTIDE REPEAT PROTEIN (AFU_ORTHOLOGUE AFUA_6G03870)"/>
    <property type="match status" value="1"/>
</dbReference>
<feature type="repeat" description="TPR" evidence="3">
    <location>
        <begin position="336"/>
        <end position="369"/>
    </location>
</feature>
<dbReference type="InterPro" id="IPR003540">
    <property type="entry name" value="ADP-ribosyltransferase"/>
</dbReference>
<comment type="caution">
    <text evidence="6">The sequence shown here is derived from an EMBL/GenBank/DDBJ whole genome shotgun (WGS) entry which is preliminary data.</text>
</comment>
<accession>A0A819GP58</accession>
<feature type="repeat" description="TPR" evidence="3">
    <location>
        <begin position="252"/>
        <end position="285"/>
    </location>
</feature>
<proteinExistence type="predicted"/>
<dbReference type="PANTHER" id="PTHR45641:SF19">
    <property type="entry name" value="NEPHROCYSTIN-3"/>
    <property type="match status" value="1"/>
</dbReference>
<dbReference type="SUPFAM" id="SSF48452">
    <property type="entry name" value="TPR-like"/>
    <property type="match status" value="2"/>
</dbReference>
<organism evidence="6 7">
    <name type="scientific">Adineta steineri</name>
    <dbReference type="NCBI Taxonomy" id="433720"/>
    <lineage>
        <taxon>Eukaryota</taxon>
        <taxon>Metazoa</taxon>
        <taxon>Spiralia</taxon>
        <taxon>Gnathifera</taxon>
        <taxon>Rotifera</taxon>
        <taxon>Eurotatoria</taxon>
        <taxon>Bdelloidea</taxon>
        <taxon>Adinetida</taxon>
        <taxon>Adinetidae</taxon>
        <taxon>Adineta</taxon>
    </lineage>
</organism>
<reference evidence="6" key="1">
    <citation type="submission" date="2021-02" db="EMBL/GenBank/DDBJ databases">
        <authorList>
            <person name="Nowell W R."/>
        </authorList>
    </citation>
    <scope>NUCLEOTIDE SEQUENCE</scope>
</reference>
<dbReference type="InterPro" id="IPR019734">
    <property type="entry name" value="TPR_rpt"/>
</dbReference>
<dbReference type="AlphaFoldDB" id="A0A819GP58"/>
<sequence length="414" mass="48176">MTRNEVEQLQANKGQLIAANTYWSTSRNEDIARIYISGHQNDSKQVAVLFQIECNIQDGQSSVSFADIAGYSDIPDEEEVLFDIGAIFRIESVTSETIDKAEVVVVQMKTTNEGQDVLEEYRKQNQKQMDSEGRTIMLCRILKRMGNCDQSRVLLERLLDHPNGEKLVHIHNRLGITYKDEHQYDRALEHFEQALKLTDFSDPSQRKYAAYIFHNKGLLCAKRRQLKEALELYEQAIAMLKKEISPPNIGIAQFLSSIGRIYLQQRKYEKALQYQQDALQMREECMSADHLVLTFSYADIGNIYQRLHKYEQALHYHKKALDLRQRYLLPNHHNTAYSLRDVGKIYFEMGKHEQARQYYFDSLEITEKWLSASFKRSIPSLLEAIAKTYDGSMPEEALRYRLKALEIQKSIQPS</sequence>
<feature type="domain" description="ADP ribosyltransferase" evidence="4">
    <location>
        <begin position="7"/>
        <end position="109"/>
    </location>
</feature>
<dbReference type="Pfam" id="PF13424">
    <property type="entry name" value="TPR_12"/>
    <property type="match status" value="2"/>
</dbReference>
<dbReference type="GO" id="GO:0005576">
    <property type="term" value="C:extracellular region"/>
    <property type="evidence" value="ECO:0007669"/>
    <property type="project" value="InterPro"/>
</dbReference>
<feature type="repeat" description="TPR" evidence="3">
    <location>
        <begin position="168"/>
        <end position="201"/>
    </location>
</feature>
<dbReference type="Proteomes" id="UP000663868">
    <property type="component" value="Unassembled WGS sequence"/>
</dbReference>